<dbReference type="RefSeq" id="WP_307340307.1">
    <property type="nucleotide sequence ID" value="NZ_JAUSUQ010000009.1"/>
</dbReference>
<sequence length="65" mass="7543">MNKKELLKEMRIDLSEDKVVIAYRGKTLGSIEVNWDVVLNRESGGQTPKQERVKQYVEDCDLGWC</sequence>
<organism evidence="1 2">
    <name type="scientific">Caldalkalibacillus uzonensis</name>
    <dbReference type="NCBI Taxonomy" id="353224"/>
    <lineage>
        <taxon>Bacteria</taxon>
        <taxon>Bacillati</taxon>
        <taxon>Bacillota</taxon>
        <taxon>Bacilli</taxon>
        <taxon>Bacillales</taxon>
        <taxon>Bacillaceae</taxon>
        <taxon>Caldalkalibacillus</taxon>
    </lineage>
</organism>
<evidence type="ECO:0000313" key="2">
    <source>
        <dbReference type="Proteomes" id="UP001232445"/>
    </source>
</evidence>
<name>A0ABU0CUI7_9BACI</name>
<evidence type="ECO:0000313" key="1">
    <source>
        <dbReference type="EMBL" id="MDQ0339792.1"/>
    </source>
</evidence>
<keyword evidence="2" id="KW-1185">Reference proteome</keyword>
<protein>
    <submittedName>
        <fullName evidence="1">RNA-binding protein Jag</fullName>
    </submittedName>
</protein>
<dbReference type="EMBL" id="JAUSUQ010000009">
    <property type="protein sequence ID" value="MDQ0339792.1"/>
    <property type="molecule type" value="Genomic_DNA"/>
</dbReference>
<proteinExistence type="predicted"/>
<accession>A0ABU0CUI7</accession>
<dbReference type="Proteomes" id="UP001232445">
    <property type="component" value="Unassembled WGS sequence"/>
</dbReference>
<gene>
    <name evidence="1" type="ORF">J2S00_002585</name>
</gene>
<reference evidence="1 2" key="1">
    <citation type="submission" date="2023-07" db="EMBL/GenBank/DDBJ databases">
        <title>Genomic Encyclopedia of Type Strains, Phase IV (KMG-IV): sequencing the most valuable type-strain genomes for metagenomic binning, comparative biology and taxonomic classification.</title>
        <authorList>
            <person name="Goeker M."/>
        </authorList>
    </citation>
    <scope>NUCLEOTIDE SEQUENCE [LARGE SCALE GENOMIC DNA]</scope>
    <source>
        <strain evidence="1 2">DSM 17740</strain>
    </source>
</reference>
<comment type="caution">
    <text evidence="1">The sequence shown here is derived from an EMBL/GenBank/DDBJ whole genome shotgun (WGS) entry which is preliminary data.</text>
</comment>